<feature type="compositionally biased region" description="Basic and acidic residues" evidence="1">
    <location>
        <begin position="1"/>
        <end position="12"/>
    </location>
</feature>
<dbReference type="OrthoDB" id="10686019at2759"/>
<dbReference type="Gene3D" id="2.40.50.90">
    <property type="match status" value="1"/>
</dbReference>
<feature type="region of interest" description="Disordered" evidence="1">
    <location>
        <begin position="1"/>
        <end position="89"/>
    </location>
</feature>
<dbReference type="AlphaFoldDB" id="A0A0S4KGE5"/>
<keyword evidence="3" id="KW-1185">Reference proteome</keyword>
<feature type="compositionally biased region" description="Basic and acidic residues" evidence="1">
    <location>
        <begin position="697"/>
        <end position="709"/>
    </location>
</feature>
<feature type="compositionally biased region" description="Low complexity" evidence="1">
    <location>
        <begin position="74"/>
        <end position="88"/>
    </location>
</feature>
<dbReference type="SUPFAM" id="SSF50199">
    <property type="entry name" value="Staphylococcal nuclease"/>
    <property type="match status" value="1"/>
</dbReference>
<sequence>MASVFSHRDDSVIRPGDYVRTGVNDSSANPTGTTQQRGVNASTLSRLSTHPSGRNSAPPTSATGTRPQRRSKVGDSSLPGGSSSASAGTNISDRSAVCDMFKADTSSLDAWWTTMTRGTWLQQSTEAIRIGVVRSVNMEQRTIEITVWMLGDRCLVDLPKKPVETYPVGRLEKLSVFEFNDICRKRYMHEMAHHLKLRGEGYDESAPFALIAHNNRVISDLIGKIDTTAKLSMKDIVVRRPRGPADLIRRPIPVMVPIEDPLAAARGELQALQESGLVQGTRRRRHNASEMSSQHKSANDDTLVHGTERCVSTPMTTMLSGTLGNVTATSASPSSMLHTMSNATNNSANTTVKLADGQRSFFESGVSDETHTTQRGLRASSALSRPNAGLRTRQPVVSDAFFVDPRLAASQGGSNGETTTATTSGRIEAPMKHHHRKAFLTSVHSIDASVMERHNVLCTVVDVMEPKGYMLLRPSRTSEVPFVASLAFVDIWQDRAAIDAIRALISVAVKVVPLSRDLYGNCLCEIYVNGECLAETLLGEGFATLNVSALDSELSRLRVHQSSLHHHTEGDDESQGDEDSLVPERFDALQAAQDRASQERLGVWEELLQSTVALQAAQDRASQERLGVWEELLQSTVVSHDPATNNAVAPSAVMANMKQVMGDSFSLDSSIRSNGMRRGSSSISMLPPSAATLSETEGGRVRKEEDGDHHHHLPPLFGAFESSHAFRQKVVSTLHN</sequence>
<evidence type="ECO:0000313" key="3">
    <source>
        <dbReference type="Proteomes" id="UP000051952"/>
    </source>
</evidence>
<evidence type="ECO:0000313" key="2">
    <source>
        <dbReference type="EMBL" id="CUI14736.1"/>
    </source>
</evidence>
<dbReference type="Proteomes" id="UP000051952">
    <property type="component" value="Unassembled WGS sequence"/>
</dbReference>
<dbReference type="EMBL" id="CYKH01001608">
    <property type="protein sequence ID" value="CUI14736.1"/>
    <property type="molecule type" value="Genomic_DNA"/>
</dbReference>
<dbReference type="VEuPathDB" id="TriTrypDB:BSAL_13240"/>
<feature type="region of interest" description="Disordered" evidence="1">
    <location>
        <begin position="676"/>
        <end position="716"/>
    </location>
</feature>
<feature type="compositionally biased region" description="Polar residues" evidence="1">
    <location>
        <begin position="23"/>
        <end position="66"/>
    </location>
</feature>
<protein>
    <submittedName>
        <fullName evidence="2">Uncharacterized protein</fullName>
    </submittedName>
</protein>
<accession>A0A0S4KGE5</accession>
<feature type="region of interest" description="Disordered" evidence="1">
    <location>
        <begin position="278"/>
        <end position="301"/>
    </location>
</feature>
<feature type="region of interest" description="Disordered" evidence="1">
    <location>
        <begin position="363"/>
        <end position="390"/>
    </location>
</feature>
<reference evidence="3" key="1">
    <citation type="submission" date="2015-09" db="EMBL/GenBank/DDBJ databases">
        <authorList>
            <consortium name="Pathogen Informatics"/>
        </authorList>
    </citation>
    <scope>NUCLEOTIDE SEQUENCE [LARGE SCALE GENOMIC DNA]</scope>
    <source>
        <strain evidence="3">Lake Konstanz</strain>
    </source>
</reference>
<dbReference type="InterPro" id="IPR035437">
    <property type="entry name" value="SNase_OB-fold_sf"/>
</dbReference>
<proteinExistence type="predicted"/>
<name>A0A0S4KGE5_BODSA</name>
<organism evidence="2 3">
    <name type="scientific">Bodo saltans</name>
    <name type="common">Flagellated protozoan</name>
    <dbReference type="NCBI Taxonomy" id="75058"/>
    <lineage>
        <taxon>Eukaryota</taxon>
        <taxon>Discoba</taxon>
        <taxon>Euglenozoa</taxon>
        <taxon>Kinetoplastea</taxon>
        <taxon>Metakinetoplastina</taxon>
        <taxon>Eubodonida</taxon>
        <taxon>Bodonidae</taxon>
        <taxon>Bodo</taxon>
    </lineage>
</organism>
<gene>
    <name evidence="2" type="ORF">BSAL_13240</name>
</gene>
<evidence type="ECO:0000256" key="1">
    <source>
        <dbReference type="SAM" id="MobiDB-lite"/>
    </source>
</evidence>